<dbReference type="EMBL" id="JAYMYQ010000004">
    <property type="protein sequence ID" value="KAK7340735.1"/>
    <property type="molecule type" value="Genomic_DNA"/>
</dbReference>
<evidence type="ECO:0000313" key="1">
    <source>
        <dbReference type="EMBL" id="KAK7340735.1"/>
    </source>
</evidence>
<sequence length="104" mass="11482">MSSVHIGNQREHSFPLETLLGVALESGFGSTFLPTPTTTSAFHSTPNITLTTPVNSALCISMQKAYHLRQDHCDTFVLQSDAMPRQEILVKEALDFEQFGQMIA</sequence>
<comment type="caution">
    <text evidence="1">The sequence shown here is derived from an EMBL/GenBank/DDBJ whole genome shotgun (WGS) entry which is preliminary data.</text>
</comment>
<protein>
    <submittedName>
        <fullName evidence="1">Uncharacterized protein</fullName>
    </submittedName>
</protein>
<gene>
    <name evidence="1" type="ORF">VNO77_21446</name>
</gene>
<proteinExistence type="predicted"/>
<dbReference type="Proteomes" id="UP001367508">
    <property type="component" value="Unassembled WGS sequence"/>
</dbReference>
<name>A0AAN9LR29_CANGL</name>
<accession>A0AAN9LR29</accession>
<dbReference type="AlphaFoldDB" id="A0AAN9LR29"/>
<evidence type="ECO:0000313" key="2">
    <source>
        <dbReference type="Proteomes" id="UP001367508"/>
    </source>
</evidence>
<keyword evidence="2" id="KW-1185">Reference proteome</keyword>
<organism evidence="1 2">
    <name type="scientific">Canavalia gladiata</name>
    <name type="common">Sword bean</name>
    <name type="synonym">Dolichos gladiatus</name>
    <dbReference type="NCBI Taxonomy" id="3824"/>
    <lineage>
        <taxon>Eukaryota</taxon>
        <taxon>Viridiplantae</taxon>
        <taxon>Streptophyta</taxon>
        <taxon>Embryophyta</taxon>
        <taxon>Tracheophyta</taxon>
        <taxon>Spermatophyta</taxon>
        <taxon>Magnoliopsida</taxon>
        <taxon>eudicotyledons</taxon>
        <taxon>Gunneridae</taxon>
        <taxon>Pentapetalae</taxon>
        <taxon>rosids</taxon>
        <taxon>fabids</taxon>
        <taxon>Fabales</taxon>
        <taxon>Fabaceae</taxon>
        <taxon>Papilionoideae</taxon>
        <taxon>50 kb inversion clade</taxon>
        <taxon>NPAAA clade</taxon>
        <taxon>indigoferoid/millettioid clade</taxon>
        <taxon>Phaseoleae</taxon>
        <taxon>Canavalia</taxon>
    </lineage>
</organism>
<reference evidence="1 2" key="1">
    <citation type="submission" date="2024-01" db="EMBL/GenBank/DDBJ databases">
        <title>The genomes of 5 underutilized Papilionoideae crops provide insights into root nodulation and disease resistanc.</title>
        <authorList>
            <person name="Jiang F."/>
        </authorList>
    </citation>
    <scope>NUCLEOTIDE SEQUENCE [LARGE SCALE GENOMIC DNA]</scope>
    <source>
        <strain evidence="1">LVBAO_FW01</strain>
        <tissue evidence="1">Leaves</tissue>
    </source>
</reference>